<reference evidence="2" key="1">
    <citation type="submission" date="2020-05" db="EMBL/GenBank/DDBJ databases">
        <authorList>
            <person name="Chiriac C."/>
            <person name="Salcher M."/>
            <person name="Ghai R."/>
            <person name="Kavagutti S V."/>
        </authorList>
    </citation>
    <scope>NUCLEOTIDE SEQUENCE</scope>
</reference>
<name>A0A6J5QZL7_9CAUD</name>
<protein>
    <submittedName>
        <fullName evidence="2">Uncharacterized protein</fullName>
    </submittedName>
</protein>
<organism evidence="2">
    <name type="scientific">uncultured Caudovirales phage</name>
    <dbReference type="NCBI Taxonomy" id="2100421"/>
    <lineage>
        <taxon>Viruses</taxon>
        <taxon>Duplodnaviria</taxon>
        <taxon>Heunggongvirae</taxon>
        <taxon>Uroviricota</taxon>
        <taxon>Caudoviricetes</taxon>
        <taxon>Peduoviridae</taxon>
        <taxon>Maltschvirus</taxon>
        <taxon>Maltschvirus maltsch</taxon>
    </lineage>
</organism>
<dbReference type="InterPro" id="IPR036908">
    <property type="entry name" value="RlpA-like_sf"/>
</dbReference>
<proteinExistence type="predicted"/>
<dbReference type="EMBL" id="LR796430">
    <property type="protein sequence ID" value="CAB4144387.1"/>
    <property type="molecule type" value="Genomic_DNA"/>
</dbReference>
<dbReference type="EMBL" id="LR797138">
    <property type="protein sequence ID" value="CAB4189212.1"/>
    <property type="molecule type" value="Genomic_DNA"/>
</dbReference>
<evidence type="ECO:0000313" key="2">
    <source>
        <dbReference type="EMBL" id="CAB4189212.1"/>
    </source>
</evidence>
<dbReference type="Gene3D" id="2.40.40.10">
    <property type="entry name" value="RlpA-like domain"/>
    <property type="match status" value="1"/>
</dbReference>
<accession>A0A6J5QZL7</accession>
<evidence type="ECO:0000313" key="1">
    <source>
        <dbReference type="EMBL" id="CAB4144387.1"/>
    </source>
</evidence>
<dbReference type="CDD" id="cd22191">
    <property type="entry name" value="DPBB_RlpA_EXP_N-like"/>
    <property type="match status" value="1"/>
</dbReference>
<sequence>MRWLAPALMAVALLVGDATPVVAPPVVEREPVMVDQPPTPEPTTFTGVASWYGLPGTSKPTVAWYTRANEFGKPFRFYAAAGPALRAFLGKAGNHFYHVHHRVEVCATVNGAVSCIIADVVDWCGCSRGNPREKAIDLSPAAFQALGVPLSRGIVKVTIRRIP</sequence>
<dbReference type="SUPFAM" id="SSF50685">
    <property type="entry name" value="Barwin-like endoglucanases"/>
    <property type="match status" value="1"/>
</dbReference>
<gene>
    <name evidence="2" type="ORF">UFOVP1189_11</name>
    <name evidence="1" type="ORF">UFOVP464_35</name>
</gene>